<dbReference type="Proteomes" id="UP000187209">
    <property type="component" value="Unassembled WGS sequence"/>
</dbReference>
<accession>A0A1R2BLI2</accession>
<reference evidence="1 2" key="1">
    <citation type="submission" date="2016-11" db="EMBL/GenBank/DDBJ databases">
        <title>The macronuclear genome of Stentor coeruleus: a giant cell with tiny introns.</title>
        <authorList>
            <person name="Slabodnick M."/>
            <person name="Ruby J.G."/>
            <person name="Reiff S.B."/>
            <person name="Swart E.C."/>
            <person name="Gosai S."/>
            <person name="Prabakaran S."/>
            <person name="Witkowska E."/>
            <person name="Larue G.E."/>
            <person name="Fisher S."/>
            <person name="Freeman R.M."/>
            <person name="Gunawardena J."/>
            <person name="Chu W."/>
            <person name="Stover N.A."/>
            <person name="Gregory B.D."/>
            <person name="Nowacki M."/>
            <person name="Derisi J."/>
            <person name="Roy S.W."/>
            <person name="Marshall W.F."/>
            <person name="Sood P."/>
        </authorList>
    </citation>
    <scope>NUCLEOTIDE SEQUENCE [LARGE SCALE GENOMIC DNA]</scope>
    <source>
        <strain evidence="1">WM001</strain>
    </source>
</reference>
<keyword evidence="2" id="KW-1185">Reference proteome</keyword>
<gene>
    <name evidence="1" type="ORF">SteCoe_22741</name>
</gene>
<dbReference type="EMBL" id="MPUH01000565">
    <property type="protein sequence ID" value="OMJ77616.1"/>
    <property type="molecule type" value="Genomic_DNA"/>
</dbReference>
<evidence type="ECO:0000313" key="2">
    <source>
        <dbReference type="Proteomes" id="UP000187209"/>
    </source>
</evidence>
<evidence type="ECO:0000313" key="1">
    <source>
        <dbReference type="EMBL" id="OMJ77616.1"/>
    </source>
</evidence>
<name>A0A1R2BLI2_9CILI</name>
<dbReference type="AlphaFoldDB" id="A0A1R2BLI2"/>
<comment type="caution">
    <text evidence="1">The sequence shown here is derived from an EMBL/GenBank/DDBJ whole genome shotgun (WGS) entry which is preliminary data.</text>
</comment>
<sequence length="415" mass="48281">MIKYKIQGKDLNFSQDTLFMPRVLYKLTDNRSYLNRSSTIIKYRSPGNYSLPNIKKTFIGKYDVGQIGLNSTLTLDVLDRSVKALPYMSSGSFKIINKTFQIKRQSGDRNSDDDKIRENSGNRLKKSCGKDLKNSIGLFKKIKSYNDCTCNTTKFKAFYKEKPKQCNIEALCNNSMPYVINRNLEIFTQPYIFIFFEGVVGFMINNKAKITPRAVSFIQKVQENFHIIVITLPKSCQYVAEAFERKKLKYAGIYTVDLNKSKELICFDAIYNDFNIRNPLNEVLVISCLNIEVSKNEPIFPNIQRLRKQLNISMCPVSIDSPPITFLIPHLQLSTSSRPFEVLFESLKTKPNKSHIQFQDWIKEYRIRFRIVRSTLPQEIIMESLPFKKCQKVCRLHKAKVPSYEEIPFNYFVLL</sequence>
<proteinExistence type="predicted"/>
<organism evidence="1 2">
    <name type="scientific">Stentor coeruleus</name>
    <dbReference type="NCBI Taxonomy" id="5963"/>
    <lineage>
        <taxon>Eukaryota</taxon>
        <taxon>Sar</taxon>
        <taxon>Alveolata</taxon>
        <taxon>Ciliophora</taxon>
        <taxon>Postciliodesmatophora</taxon>
        <taxon>Heterotrichea</taxon>
        <taxon>Heterotrichida</taxon>
        <taxon>Stentoridae</taxon>
        <taxon>Stentor</taxon>
    </lineage>
</organism>
<protein>
    <submittedName>
        <fullName evidence="1">Uncharacterized protein</fullName>
    </submittedName>
</protein>